<evidence type="ECO:0000313" key="1">
    <source>
        <dbReference type="EMBL" id="KAH7924626.1"/>
    </source>
</evidence>
<organism evidence="1 2">
    <name type="scientific">Leucogyrophana mollusca</name>
    <dbReference type="NCBI Taxonomy" id="85980"/>
    <lineage>
        <taxon>Eukaryota</taxon>
        <taxon>Fungi</taxon>
        <taxon>Dikarya</taxon>
        <taxon>Basidiomycota</taxon>
        <taxon>Agaricomycotina</taxon>
        <taxon>Agaricomycetes</taxon>
        <taxon>Agaricomycetidae</taxon>
        <taxon>Boletales</taxon>
        <taxon>Boletales incertae sedis</taxon>
        <taxon>Leucogyrophana</taxon>
    </lineage>
</organism>
<protein>
    <submittedName>
        <fullName evidence="1">Uncharacterized protein</fullName>
    </submittedName>
</protein>
<keyword evidence="2" id="KW-1185">Reference proteome</keyword>
<gene>
    <name evidence="1" type="ORF">BV22DRAFT_1163927</name>
</gene>
<name>A0ACB8BGM6_9AGAM</name>
<reference evidence="1" key="1">
    <citation type="journal article" date="2021" name="New Phytol.">
        <title>Evolutionary innovations through gain and loss of genes in the ectomycorrhizal Boletales.</title>
        <authorList>
            <person name="Wu G."/>
            <person name="Miyauchi S."/>
            <person name="Morin E."/>
            <person name="Kuo A."/>
            <person name="Drula E."/>
            <person name="Varga T."/>
            <person name="Kohler A."/>
            <person name="Feng B."/>
            <person name="Cao Y."/>
            <person name="Lipzen A."/>
            <person name="Daum C."/>
            <person name="Hundley H."/>
            <person name="Pangilinan J."/>
            <person name="Johnson J."/>
            <person name="Barry K."/>
            <person name="LaButti K."/>
            <person name="Ng V."/>
            <person name="Ahrendt S."/>
            <person name="Min B."/>
            <person name="Choi I.G."/>
            <person name="Park H."/>
            <person name="Plett J.M."/>
            <person name="Magnuson J."/>
            <person name="Spatafora J.W."/>
            <person name="Nagy L.G."/>
            <person name="Henrissat B."/>
            <person name="Grigoriev I.V."/>
            <person name="Yang Z.L."/>
            <person name="Xu J."/>
            <person name="Martin F.M."/>
        </authorList>
    </citation>
    <scope>NUCLEOTIDE SEQUENCE</scope>
    <source>
        <strain evidence="1">KUC20120723A-06</strain>
    </source>
</reference>
<evidence type="ECO:0000313" key="2">
    <source>
        <dbReference type="Proteomes" id="UP000790709"/>
    </source>
</evidence>
<sequence>MVQFDPNIRMGSPESLPYDPEQDAAEKRDIRKKYRELEKSTGEQHTRAQEYRTEDLVNQVTLADSLFAKVKNPTEATLDSSVLRNVSTIGAQKARAMRLGSSAFDMDDFVSKLITFMGGRQLLEDQSDGVSEMEDDMADAPLDWDRVGRKAMAKSRRVPVMGFMLGPLSIEQKKRNMSKRAKMEKSKDDERKPQEIREEDIQRSENETTANIERIIGDLGGEPVNLFRLVVNPNDFAQSVENIFHLSFLIRDGHCSFEIQDGEPVVLRPLTLGLGACEAPNLEDYSAGLQKQQMMIEFDMATWRRAIEVFDIRESMIPQRPPAKPKPGDKWYG</sequence>
<accession>A0ACB8BGM6</accession>
<dbReference type="EMBL" id="MU266420">
    <property type="protein sequence ID" value="KAH7924626.1"/>
    <property type="molecule type" value="Genomic_DNA"/>
</dbReference>
<dbReference type="Proteomes" id="UP000790709">
    <property type="component" value="Unassembled WGS sequence"/>
</dbReference>
<proteinExistence type="predicted"/>
<comment type="caution">
    <text evidence="1">The sequence shown here is derived from an EMBL/GenBank/DDBJ whole genome shotgun (WGS) entry which is preliminary data.</text>
</comment>